<evidence type="ECO:0000313" key="2">
    <source>
        <dbReference type="Proteomes" id="UP000176914"/>
    </source>
</evidence>
<organism evidence="1 2">
    <name type="scientific">Candidatus Kaiserbacteria bacterium RIFCSPHIGHO2_02_FULL_55_25</name>
    <dbReference type="NCBI Taxonomy" id="1798498"/>
    <lineage>
        <taxon>Bacteria</taxon>
        <taxon>Candidatus Kaiseribacteriota</taxon>
    </lineage>
</organism>
<reference evidence="1 2" key="1">
    <citation type="journal article" date="2016" name="Nat. Commun.">
        <title>Thousands of microbial genomes shed light on interconnected biogeochemical processes in an aquifer system.</title>
        <authorList>
            <person name="Anantharaman K."/>
            <person name="Brown C.T."/>
            <person name="Hug L.A."/>
            <person name="Sharon I."/>
            <person name="Castelle C.J."/>
            <person name="Probst A.J."/>
            <person name="Thomas B.C."/>
            <person name="Singh A."/>
            <person name="Wilkins M.J."/>
            <person name="Karaoz U."/>
            <person name="Brodie E.L."/>
            <person name="Williams K.H."/>
            <person name="Hubbard S.S."/>
            <person name="Banfield J.F."/>
        </authorList>
    </citation>
    <scope>NUCLEOTIDE SEQUENCE [LARGE SCALE GENOMIC DNA]</scope>
</reference>
<name>A0A1F6EAF7_9BACT</name>
<sequence length="94" mass="10225">MNKSAQFYFANLGADVVRCATAAEAGDESRYQSSLKRAMSTLEHLRAAKRPEAYEEGVRMMQALEYARSSGDLNKFKRGVSDVVAPFAAAIASS</sequence>
<protein>
    <submittedName>
        <fullName evidence="1">Uncharacterized protein</fullName>
    </submittedName>
</protein>
<dbReference type="AlphaFoldDB" id="A0A1F6EAF7"/>
<comment type="caution">
    <text evidence="1">The sequence shown here is derived from an EMBL/GenBank/DDBJ whole genome shotgun (WGS) entry which is preliminary data.</text>
</comment>
<dbReference type="EMBL" id="MFLL01000001">
    <property type="protein sequence ID" value="OGG70674.1"/>
    <property type="molecule type" value="Genomic_DNA"/>
</dbReference>
<proteinExistence type="predicted"/>
<gene>
    <name evidence="1" type="ORF">A3C20_04075</name>
</gene>
<evidence type="ECO:0000313" key="1">
    <source>
        <dbReference type="EMBL" id="OGG70674.1"/>
    </source>
</evidence>
<accession>A0A1F6EAF7</accession>
<dbReference type="Proteomes" id="UP000176914">
    <property type="component" value="Unassembled WGS sequence"/>
</dbReference>